<accession>A0A8W8M4U0</accession>
<evidence type="ECO:0000313" key="4">
    <source>
        <dbReference type="EnsemblMetazoa" id="G31718.1:cds"/>
    </source>
</evidence>
<keyword evidence="3" id="KW-0732">Signal</keyword>
<organism evidence="4 5">
    <name type="scientific">Magallana gigas</name>
    <name type="common">Pacific oyster</name>
    <name type="synonym">Crassostrea gigas</name>
    <dbReference type="NCBI Taxonomy" id="29159"/>
    <lineage>
        <taxon>Eukaryota</taxon>
        <taxon>Metazoa</taxon>
        <taxon>Spiralia</taxon>
        <taxon>Lophotrochozoa</taxon>
        <taxon>Mollusca</taxon>
        <taxon>Bivalvia</taxon>
        <taxon>Autobranchia</taxon>
        <taxon>Pteriomorphia</taxon>
        <taxon>Ostreida</taxon>
        <taxon>Ostreoidea</taxon>
        <taxon>Ostreidae</taxon>
        <taxon>Magallana</taxon>
    </lineage>
</organism>
<proteinExistence type="predicted"/>
<dbReference type="PANTHER" id="PTHR24043:SF8">
    <property type="entry name" value="EGF-LIKE DOMAIN-CONTAINING PROTEIN"/>
    <property type="match status" value="1"/>
</dbReference>
<dbReference type="Proteomes" id="UP000005408">
    <property type="component" value="Unassembled WGS sequence"/>
</dbReference>
<keyword evidence="2" id="KW-0812">Transmembrane</keyword>
<keyword evidence="1" id="KW-0245">EGF-like domain</keyword>
<reference evidence="4" key="1">
    <citation type="submission" date="2022-08" db="UniProtKB">
        <authorList>
            <consortium name="EnsemblMetazoa"/>
        </authorList>
    </citation>
    <scope>IDENTIFICATION</scope>
    <source>
        <strain evidence="4">05x7-T-G4-1.051#20</strain>
    </source>
</reference>
<dbReference type="OrthoDB" id="19903at2759"/>
<keyword evidence="5" id="KW-1185">Reference proteome</keyword>
<feature type="transmembrane region" description="Helical" evidence="2">
    <location>
        <begin position="319"/>
        <end position="342"/>
    </location>
</feature>
<sequence>MNNNVALCYLFLALLWNFKVIYATLCANGNGTSCCAGYQWDQIQERCLPCKLGYTGANCDTKCFYPSYGKDCQSICNCTKFFCDHENGCRNLTNGDFQNICKGKNGGTVCCHGYKLNREKTGCEPCEKGYTGENCENACLFPTYGLDCQSICNCTELFCDHVKGCGNSTEKSFQNTCNGKNGTVCCYGYKLNSERTECVPCDEGYTGQNCEIVCPFPSYGLDCQSICNCAETTCDHVNGCRGYSSACDKGYKGQSCDVICPYPFHGMDCQSICNCTETNCDHVNGCMELSTDTPMPQNSMKTVNEDGFQKLSANRKQPLLMIGIGVLAAVALFVALAIFYTYRLENSNKEIDSNIYYSIK</sequence>
<keyword evidence="2" id="KW-0472">Membrane</keyword>
<evidence type="ECO:0000256" key="2">
    <source>
        <dbReference type="SAM" id="Phobius"/>
    </source>
</evidence>
<protein>
    <submittedName>
        <fullName evidence="4">Uncharacterized protein</fullName>
    </submittedName>
</protein>
<evidence type="ECO:0000256" key="3">
    <source>
        <dbReference type="SAM" id="SignalP"/>
    </source>
</evidence>
<dbReference type="InterPro" id="IPR042635">
    <property type="entry name" value="MEGF10/SREC1/2-like"/>
</dbReference>
<dbReference type="AlphaFoldDB" id="A0A8W8M4U0"/>
<evidence type="ECO:0000313" key="5">
    <source>
        <dbReference type="Proteomes" id="UP000005408"/>
    </source>
</evidence>
<dbReference type="Gene3D" id="2.170.300.10">
    <property type="entry name" value="Tie2 ligand-binding domain superfamily"/>
    <property type="match status" value="1"/>
</dbReference>
<evidence type="ECO:0000256" key="1">
    <source>
        <dbReference type="ARBA" id="ARBA00022536"/>
    </source>
</evidence>
<keyword evidence="2" id="KW-1133">Transmembrane helix</keyword>
<dbReference type="PANTHER" id="PTHR24043">
    <property type="entry name" value="SCAVENGER RECEPTOR CLASS F"/>
    <property type="match status" value="1"/>
</dbReference>
<feature type="chain" id="PRO_5036457990" evidence="3">
    <location>
        <begin position="24"/>
        <end position="360"/>
    </location>
</feature>
<name>A0A8W8M4U0_MAGGI</name>
<dbReference type="EnsemblMetazoa" id="G31718.1">
    <property type="protein sequence ID" value="G31718.1:cds"/>
    <property type="gene ID" value="G31718"/>
</dbReference>
<feature type="signal peptide" evidence="3">
    <location>
        <begin position="1"/>
        <end position="23"/>
    </location>
</feature>
<dbReference type="GO" id="GO:0005044">
    <property type="term" value="F:scavenger receptor activity"/>
    <property type="evidence" value="ECO:0007669"/>
    <property type="project" value="InterPro"/>
</dbReference>